<dbReference type="EMBL" id="JAHWXP010000004">
    <property type="protein sequence ID" value="MBY8338235.1"/>
    <property type="molecule type" value="Genomic_DNA"/>
</dbReference>
<feature type="chain" id="PRO_5046701103" description="DUF3617 family protein" evidence="1">
    <location>
        <begin position="16"/>
        <end position="188"/>
    </location>
</feature>
<evidence type="ECO:0000313" key="2">
    <source>
        <dbReference type="EMBL" id="MBY8338235.1"/>
    </source>
</evidence>
<accession>A0ABS7PGP2</accession>
<protein>
    <recommendedName>
        <fullName evidence="4">DUF3617 family protein</fullName>
    </recommendedName>
</protein>
<dbReference type="RefSeq" id="WP_222825723.1">
    <property type="nucleotide sequence ID" value="NZ_JAHWXP010000004.1"/>
</dbReference>
<comment type="caution">
    <text evidence="2">The sequence shown here is derived from an EMBL/GenBank/DDBJ whole genome shotgun (WGS) entry which is preliminary data.</text>
</comment>
<sequence>MHFVAAFLAPILALSAPVAPDASSSSASWPLDAPVFSTEPPANIRTDHSPGWMVSQSWRRDLEANQVRIRQQIMIRVSPRRSTTNELVADWRTAIPREYEQRKIGKCLPAKDILAVQTVSSRDLVLHMSDQRMIRALLPKSCNARDFYLGFYVEPSEDGKLCVDRDLLRARSGATCKIGAIRQLVPAE</sequence>
<keyword evidence="1" id="KW-0732">Signal</keyword>
<gene>
    <name evidence="2" type="ORF">KYN89_14385</name>
</gene>
<feature type="signal peptide" evidence="1">
    <location>
        <begin position="1"/>
        <end position="15"/>
    </location>
</feature>
<organism evidence="2 3">
    <name type="scientific">Alteriqipengyuania abyssalis</name>
    <dbReference type="NCBI Taxonomy" id="2860200"/>
    <lineage>
        <taxon>Bacteria</taxon>
        <taxon>Pseudomonadati</taxon>
        <taxon>Pseudomonadota</taxon>
        <taxon>Alphaproteobacteria</taxon>
        <taxon>Sphingomonadales</taxon>
        <taxon>Erythrobacteraceae</taxon>
        <taxon>Alteriqipengyuania</taxon>
    </lineage>
</organism>
<evidence type="ECO:0008006" key="4">
    <source>
        <dbReference type="Google" id="ProtNLM"/>
    </source>
</evidence>
<evidence type="ECO:0000256" key="1">
    <source>
        <dbReference type="SAM" id="SignalP"/>
    </source>
</evidence>
<evidence type="ECO:0000313" key="3">
    <source>
        <dbReference type="Proteomes" id="UP000759298"/>
    </source>
</evidence>
<proteinExistence type="predicted"/>
<name>A0ABS7PGP2_9SPHN</name>
<dbReference type="Proteomes" id="UP000759298">
    <property type="component" value="Unassembled WGS sequence"/>
</dbReference>
<keyword evidence="3" id="KW-1185">Reference proteome</keyword>
<reference evidence="2 3" key="1">
    <citation type="submission" date="2021-07" db="EMBL/GenBank/DDBJ databases">
        <title>Alteriqipengyuania abyssalis NZ-12B nov, sp.nov isolated from deep sea sponge in pacific ocean.</title>
        <authorList>
            <person name="Tareen S."/>
            <person name="Wink J."/>
        </authorList>
    </citation>
    <scope>NUCLEOTIDE SEQUENCE [LARGE SCALE GENOMIC DNA]</scope>
    <source>
        <strain evidence="2 3">NZ-12B</strain>
    </source>
</reference>